<dbReference type="SUPFAM" id="SSF56281">
    <property type="entry name" value="Metallo-hydrolase/oxidoreductase"/>
    <property type="match status" value="1"/>
</dbReference>
<feature type="domain" description="Metallo-beta-lactamase" evidence="3">
    <location>
        <begin position="238"/>
        <end position="465"/>
    </location>
</feature>
<proteinExistence type="predicted"/>
<keyword evidence="2" id="KW-0472">Membrane</keyword>
<dbReference type="GO" id="GO:0005737">
    <property type="term" value="C:cytoplasm"/>
    <property type="evidence" value="ECO:0007669"/>
    <property type="project" value="TreeGrafter"/>
</dbReference>
<dbReference type="OrthoDB" id="332863at2759"/>
<dbReference type="InterPro" id="IPR001279">
    <property type="entry name" value="Metallo-B-lactamas"/>
</dbReference>
<reference evidence="4 5" key="1">
    <citation type="journal article" date="2018" name="Mol. Biol. Evol.">
        <title>Broad Genomic Sampling Reveals a Smut Pathogenic Ancestry of the Fungal Clade Ustilaginomycotina.</title>
        <authorList>
            <person name="Kijpornyongpan T."/>
            <person name="Mondo S.J."/>
            <person name="Barry K."/>
            <person name="Sandor L."/>
            <person name="Lee J."/>
            <person name="Lipzen A."/>
            <person name="Pangilinan J."/>
            <person name="LaButti K."/>
            <person name="Hainaut M."/>
            <person name="Henrissat B."/>
            <person name="Grigoriev I.V."/>
            <person name="Spatafora J.W."/>
            <person name="Aime M.C."/>
        </authorList>
    </citation>
    <scope>NUCLEOTIDE SEQUENCE [LARGE SCALE GENOMIC DNA]</scope>
    <source>
        <strain evidence="4 5">MCA 4198</strain>
    </source>
</reference>
<feature type="transmembrane region" description="Helical" evidence="2">
    <location>
        <begin position="12"/>
        <end position="31"/>
    </location>
</feature>
<feature type="compositionally biased region" description="Low complexity" evidence="1">
    <location>
        <begin position="59"/>
        <end position="72"/>
    </location>
</feature>
<dbReference type="Proteomes" id="UP000245768">
    <property type="component" value="Unassembled WGS sequence"/>
</dbReference>
<dbReference type="PANTHER" id="PTHR15032:SF35">
    <property type="entry name" value="METALLO-BETA-LACTAMASE DOMAIN-CONTAINING PROTEIN"/>
    <property type="match status" value="1"/>
</dbReference>
<evidence type="ECO:0000313" key="5">
    <source>
        <dbReference type="Proteomes" id="UP000245768"/>
    </source>
</evidence>
<evidence type="ECO:0000256" key="1">
    <source>
        <dbReference type="SAM" id="MobiDB-lite"/>
    </source>
</evidence>
<dbReference type="InParanoid" id="A0A316YTJ8"/>
<protein>
    <submittedName>
        <fullName evidence="4">Metallo-hydrolase/oxidoreductase</fullName>
    </submittedName>
</protein>
<keyword evidence="2" id="KW-0812">Transmembrane</keyword>
<dbReference type="Pfam" id="PF12706">
    <property type="entry name" value="Lactamase_B_2"/>
    <property type="match status" value="1"/>
</dbReference>
<keyword evidence="4" id="KW-0378">Hydrolase</keyword>
<keyword evidence="5" id="KW-1185">Reference proteome</keyword>
<dbReference type="PANTHER" id="PTHR15032">
    <property type="entry name" value="N-ACYL-PHOSPHATIDYLETHANOLAMINE-HYDROLYZING PHOSPHOLIPASE D"/>
    <property type="match status" value="1"/>
</dbReference>
<organism evidence="4 5">
    <name type="scientific">Acaromyces ingoldii</name>
    <dbReference type="NCBI Taxonomy" id="215250"/>
    <lineage>
        <taxon>Eukaryota</taxon>
        <taxon>Fungi</taxon>
        <taxon>Dikarya</taxon>
        <taxon>Basidiomycota</taxon>
        <taxon>Ustilaginomycotina</taxon>
        <taxon>Exobasidiomycetes</taxon>
        <taxon>Exobasidiales</taxon>
        <taxon>Cryptobasidiaceae</taxon>
        <taxon>Acaromyces</taxon>
    </lineage>
</organism>
<dbReference type="GO" id="GO:0070291">
    <property type="term" value="P:N-acylethanolamine metabolic process"/>
    <property type="evidence" value="ECO:0007669"/>
    <property type="project" value="TreeGrafter"/>
</dbReference>
<dbReference type="RefSeq" id="XP_025378551.1">
    <property type="nucleotide sequence ID" value="XM_025519540.1"/>
</dbReference>
<feature type="region of interest" description="Disordered" evidence="1">
    <location>
        <begin position="49"/>
        <end position="95"/>
    </location>
</feature>
<keyword evidence="2" id="KW-1133">Transmembrane helix</keyword>
<dbReference type="GeneID" id="37041456"/>
<gene>
    <name evidence="4" type="ORF">FA10DRAFT_249548</name>
</gene>
<dbReference type="Gene3D" id="3.60.15.10">
    <property type="entry name" value="Ribonuclease Z/Hydroxyacylglutathione hydrolase-like"/>
    <property type="match status" value="1"/>
</dbReference>
<dbReference type="InterPro" id="IPR036866">
    <property type="entry name" value="RibonucZ/Hydroxyglut_hydro"/>
</dbReference>
<evidence type="ECO:0000313" key="4">
    <source>
        <dbReference type="EMBL" id="PWN91353.1"/>
    </source>
</evidence>
<dbReference type="EMBL" id="KZ819635">
    <property type="protein sequence ID" value="PWN91353.1"/>
    <property type="molecule type" value="Genomic_DNA"/>
</dbReference>
<sequence>MQATPTAARASSVAIAAVSVYLGGWGIYYAIQDTARRAAIRSRRRKYPLQPRPAGLVPTRARSASVASTASTSEEHVEGSEELPNARVVERASPKSADVHQHMRWYGAASAIEHQSIRSRFAPLTILGRYLNPFAEWREVGAWEFLYWKVIYTPLRYPSRLVWDGGLAKDLESEEGRKKVNNVLPVKRLDRQKLWGHEEGWEVVSSDASLPPPCAKATGTTFTWIGQSTCLVQMNGVNILTDPVFSPQPIKSIFSPTRMRPPPCQIEDLIEERGRIDIVLISHNHFDHIDVSVIPKLSPETCWVVPSGVRDLLERHGVLPEQITELEWWEQSMADVEVPARNTSGTVSHVDRKVTVNAVPAMHWTGRDLLGVNRSLWNSYVVRVGGGSQDEPGLREASFFFCCDSGYSPLMFSSIGRALGPIDVAAVPIGSYMPLWHMSIQHCSPSDAVQMALDVGARQAFGTHWGTWSMSDEAWDEPPKDLGKALDEQGLSRKYFRTLPFGETVDVIIHGK</sequence>
<dbReference type="GO" id="GO:0070290">
    <property type="term" value="F:N-acylphosphatidylethanolamine-specific phospholipase D activity"/>
    <property type="evidence" value="ECO:0007669"/>
    <property type="project" value="TreeGrafter"/>
</dbReference>
<accession>A0A316YTJ8</accession>
<name>A0A316YTJ8_9BASI</name>
<dbReference type="GO" id="GO:0070292">
    <property type="term" value="P:N-acylphosphatidylethanolamine metabolic process"/>
    <property type="evidence" value="ECO:0007669"/>
    <property type="project" value="TreeGrafter"/>
</dbReference>
<evidence type="ECO:0000256" key="2">
    <source>
        <dbReference type="SAM" id="Phobius"/>
    </source>
</evidence>
<dbReference type="AlphaFoldDB" id="A0A316YTJ8"/>
<evidence type="ECO:0000259" key="3">
    <source>
        <dbReference type="Pfam" id="PF12706"/>
    </source>
</evidence>